<protein>
    <submittedName>
        <fullName evidence="6">Unannotated protein</fullName>
    </submittedName>
</protein>
<keyword evidence="4" id="KW-0413">Isomerase</keyword>
<dbReference type="Gene3D" id="3.40.50.720">
    <property type="entry name" value="NAD(P)-binding Rossmann-like Domain"/>
    <property type="match status" value="1"/>
</dbReference>
<evidence type="ECO:0000256" key="3">
    <source>
        <dbReference type="ARBA" id="ARBA00023002"/>
    </source>
</evidence>
<evidence type="ECO:0000256" key="4">
    <source>
        <dbReference type="ARBA" id="ARBA00023235"/>
    </source>
</evidence>
<evidence type="ECO:0000259" key="5">
    <source>
        <dbReference type="Pfam" id="PF01370"/>
    </source>
</evidence>
<name>A0A6J6ZQJ0_9ZZZZ</name>
<comment type="similarity">
    <text evidence="1">Belongs to the NAD(P)-dependent epimerase/dehydratase family. Fucose synthase subfamily.</text>
</comment>
<evidence type="ECO:0000256" key="2">
    <source>
        <dbReference type="ARBA" id="ARBA00022857"/>
    </source>
</evidence>
<dbReference type="GO" id="GO:0050577">
    <property type="term" value="F:GDP-L-fucose synthase activity"/>
    <property type="evidence" value="ECO:0007669"/>
    <property type="project" value="TreeGrafter"/>
</dbReference>
<dbReference type="Pfam" id="PF01370">
    <property type="entry name" value="Epimerase"/>
    <property type="match status" value="1"/>
</dbReference>
<dbReference type="AlphaFoldDB" id="A0A6J6ZQJ0"/>
<evidence type="ECO:0000256" key="1">
    <source>
        <dbReference type="ARBA" id="ARBA00005959"/>
    </source>
</evidence>
<dbReference type="HAMAP" id="MF_00956">
    <property type="entry name" value="GDP_fucose_synth"/>
    <property type="match status" value="1"/>
</dbReference>
<dbReference type="PANTHER" id="PTHR43238:SF1">
    <property type="entry name" value="GDP-L-FUCOSE SYNTHASE"/>
    <property type="match status" value="1"/>
</dbReference>
<proteinExistence type="inferred from homology"/>
<keyword evidence="3" id="KW-0560">Oxidoreductase</keyword>
<organism evidence="6">
    <name type="scientific">freshwater metagenome</name>
    <dbReference type="NCBI Taxonomy" id="449393"/>
    <lineage>
        <taxon>unclassified sequences</taxon>
        <taxon>metagenomes</taxon>
        <taxon>ecological metagenomes</taxon>
    </lineage>
</organism>
<dbReference type="Gene3D" id="3.90.25.10">
    <property type="entry name" value="UDP-galactose 4-epimerase, domain 1"/>
    <property type="match status" value="1"/>
</dbReference>
<dbReference type="InterPro" id="IPR001509">
    <property type="entry name" value="Epimerase_deHydtase"/>
</dbReference>
<reference evidence="6" key="1">
    <citation type="submission" date="2020-05" db="EMBL/GenBank/DDBJ databases">
        <authorList>
            <person name="Chiriac C."/>
            <person name="Salcher M."/>
            <person name="Ghai R."/>
            <person name="Kavagutti S V."/>
        </authorList>
    </citation>
    <scope>NUCLEOTIDE SEQUENCE</scope>
</reference>
<dbReference type="SUPFAM" id="SSF51735">
    <property type="entry name" value="NAD(P)-binding Rossmann-fold domains"/>
    <property type="match status" value="1"/>
</dbReference>
<gene>
    <name evidence="6" type="ORF">UFOPK3167_00417</name>
</gene>
<accession>A0A6J6ZQJ0</accession>
<dbReference type="PANTHER" id="PTHR43238">
    <property type="entry name" value="GDP-L-FUCOSE SYNTHASE"/>
    <property type="match status" value="1"/>
</dbReference>
<evidence type="ECO:0000313" key="6">
    <source>
        <dbReference type="EMBL" id="CAB4823144.1"/>
    </source>
</evidence>
<sequence length="311" mass="34402">MSVLITGGTGMLGSTLVKLAGQLGIHVLAPNRSELDLENTSQTLDYINRTKPGAIIHTAARVGGIAANVANPIEFLTQNIEIDRNLLKAAEFFKIEKLIYVGSSCMYPMNLTKPMSERQILSGPLEPTNEGYALAKIVGAKNVQYVAETKGFAWRNLIPSNLYGPNDHFEPDRSHLLAAIIGKVGSVAETRDRKIVMWGDGSVRREFTFVEDVASFMLNSIPCLSKYPNLLNIGVGVDYSVREYYEMVIKAFNLDVEIVVDLSKPVGMQRKLLDVTEAKKLGWNPQVGIELGIRKTVDWYLSKSKVNLLNE</sequence>
<keyword evidence="2" id="KW-0521">NADP</keyword>
<dbReference type="GO" id="GO:0016853">
    <property type="term" value="F:isomerase activity"/>
    <property type="evidence" value="ECO:0007669"/>
    <property type="project" value="UniProtKB-KW"/>
</dbReference>
<dbReference type="EMBL" id="CAFABF010000011">
    <property type="protein sequence ID" value="CAB4823144.1"/>
    <property type="molecule type" value="Genomic_DNA"/>
</dbReference>
<feature type="domain" description="NAD-dependent epimerase/dehydratase" evidence="5">
    <location>
        <begin position="3"/>
        <end position="220"/>
    </location>
</feature>
<dbReference type="InterPro" id="IPR028614">
    <property type="entry name" value="GDP_fucose/colitose_synth"/>
</dbReference>
<dbReference type="InterPro" id="IPR036291">
    <property type="entry name" value="NAD(P)-bd_dom_sf"/>
</dbReference>